<feature type="domain" description="HNH nuclease" evidence="2">
    <location>
        <begin position="339"/>
        <end position="390"/>
    </location>
</feature>
<dbReference type="AlphaFoldDB" id="A0A927K4A9"/>
<accession>A0A927K4A9</accession>
<dbReference type="SMART" id="SM00507">
    <property type="entry name" value="HNHc"/>
    <property type="match status" value="1"/>
</dbReference>
<dbReference type="CDD" id="cd00085">
    <property type="entry name" value="HNHc"/>
    <property type="match status" value="1"/>
</dbReference>
<evidence type="ECO:0000259" key="2">
    <source>
        <dbReference type="SMART" id="SM00507"/>
    </source>
</evidence>
<sequence length="450" mass="48253">MSEPRLILEAARSRLSTSDLGELVERLAMIERAADDEERVGRLEALERIKAAAAGAQARITQALARSQSAGIEAATICGGRRLDPDVSIGAQVGLARREGPHRGRRHLELARALTCDLPHTLGALSCGDLSESRAMVIADETAQLGAADRRAVDVELARDRSVPHRGDRQLREQVRRIVHRVDAAATGRRFAAARAARRVTARTLHDGTARISAVVRQEHYATVLQALGEAADSARAAGDGRTRDQVKADVLVERVTGADPVRPVGVRVNLVVGTETLFGSSDEPGQLRGAGSLPASLCRDVVRRATREGLASLRRVFAFPADHDLVAMESMSRTFPAGLAELIAVRDGDTCRTPWCDAPIRHRDHVVPVREGGQTSAVNAQGLCEACNYAKEAPGWVAAPMLTEPRHTVVTVTPAGHAYRTHSPPLPGRRDTSPPARLEAALVDHLTAS</sequence>
<reference evidence="3" key="1">
    <citation type="submission" date="2020-09" db="EMBL/GenBank/DDBJ databases">
        <title>Nocardioides sp. strain MJB4 16S ribosomal RNA gene Genome sequencing and assembly.</title>
        <authorList>
            <person name="Kim I."/>
        </authorList>
    </citation>
    <scope>NUCLEOTIDE SEQUENCE</scope>
    <source>
        <strain evidence="3">MJB4</strain>
    </source>
</reference>
<dbReference type="Pfam" id="PF01844">
    <property type="entry name" value="HNH"/>
    <property type="match status" value="1"/>
</dbReference>
<dbReference type="Gene3D" id="1.10.30.50">
    <property type="match status" value="1"/>
</dbReference>
<dbReference type="GO" id="GO:0003676">
    <property type="term" value="F:nucleic acid binding"/>
    <property type="evidence" value="ECO:0007669"/>
    <property type="project" value="InterPro"/>
</dbReference>
<proteinExistence type="inferred from homology"/>
<evidence type="ECO:0000256" key="1">
    <source>
        <dbReference type="ARBA" id="ARBA00023450"/>
    </source>
</evidence>
<dbReference type="GO" id="GO:0004519">
    <property type="term" value="F:endonuclease activity"/>
    <property type="evidence" value="ECO:0007669"/>
    <property type="project" value="InterPro"/>
</dbReference>
<name>A0A927K4A9_9ACTN</name>
<evidence type="ECO:0000313" key="3">
    <source>
        <dbReference type="EMBL" id="MBD8869463.1"/>
    </source>
</evidence>
<dbReference type="InterPro" id="IPR003870">
    <property type="entry name" value="DUF222"/>
</dbReference>
<evidence type="ECO:0000313" key="4">
    <source>
        <dbReference type="Proteomes" id="UP000616839"/>
    </source>
</evidence>
<comment type="similarity">
    <text evidence="1">Belongs to the Rv1128c/1148c/1588c/1702c/1945/3466 family.</text>
</comment>
<dbReference type="EMBL" id="JACYXZ010000002">
    <property type="protein sequence ID" value="MBD8869463.1"/>
    <property type="molecule type" value="Genomic_DNA"/>
</dbReference>
<dbReference type="Pfam" id="PF02720">
    <property type="entry name" value="DUF222"/>
    <property type="match status" value="1"/>
</dbReference>
<organism evidence="3 4">
    <name type="scientific">Nocardioides donggukensis</name>
    <dbReference type="NCBI Taxonomy" id="2774019"/>
    <lineage>
        <taxon>Bacteria</taxon>
        <taxon>Bacillati</taxon>
        <taxon>Actinomycetota</taxon>
        <taxon>Actinomycetes</taxon>
        <taxon>Propionibacteriales</taxon>
        <taxon>Nocardioidaceae</taxon>
        <taxon>Nocardioides</taxon>
    </lineage>
</organism>
<keyword evidence="4" id="KW-1185">Reference proteome</keyword>
<gene>
    <name evidence="3" type="ORF">IE331_07490</name>
</gene>
<dbReference type="RefSeq" id="WP_192142172.1">
    <property type="nucleotide sequence ID" value="NZ_JACYXZ010000002.1"/>
</dbReference>
<protein>
    <submittedName>
        <fullName evidence="3">DUF222 domain-containing protein</fullName>
    </submittedName>
</protein>
<dbReference type="InterPro" id="IPR003615">
    <property type="entry name" value="HNH_nuc"/>
</dbReference>
<dbReference type="InterPro" id="IPR002711">
    <property type="entry name" value="HNH"/>
</dbReference>
<dbReference type="Proteomes" id="UP000616839">
    <property type="component" value="Unassembled WGS sequence"/>
</dbReference>
<dbReference type="GO" id="GO:0008270">
    <property type="term" value="F:zinc ion binding"/>
    <property type="evidence" value="ECO:0007669"/>
    <property type="project" value="InterPro"/>
</dbReference>
<comment type="caution">
    <text evidence="3">The sequence shown here is derived from an EMBL/GenBank/DDBJ whole genome shotgun (WGS) entry which is preliminary data.</text>
</comment>